<gene>
    <name evidence="1" type="ORF">BCS90_00665</name>
</gene>
<dbReference type="EMBL" id="MDBS01000023">
    <property type="protein sequence ID" value="PMP29957.1"/>
    <property type="molecule type" value="Genomic_DNA"/>
</dbReference>
<protein>
    <recommendedName>
        <fullName evidence="2">HEPN domain-containing protein</fullName>
    </recommendedName>
</protein>
<organism evidence="1">
    <name type="scientific">Vibrio cyclitrophicus</name>
    <dbReference type="NCBI Taxonomy" id="47951"/>
    <lineage>
        <taxon>Bacteria</taxon>
        <taxon>Pseudomonadati</taxon>
        <taxon>Pseudomonadota</taxon>
        <taxon>Gammaproteobacteria</taxon>
        <taxon>Vibrionales</taxon>
        <taxon>Vibrionaceae</taxon>
        <taxon>Vibrio</taxon>
    </lineage>
</organism>
<comment type="caution">
    <text evidence="1">The sequence shown here is derived from an EMBL/GenBank/DDBJ whole genome shotgun (WGS) entry which is preliminary data.</text>
</comment>
<evidence type="ECO:0008006" key="2">
    <source>
        <dbReference type="Google" id="ProtNLM"/>
    </source>
</evidence>
<proteinExistence type="predicted"/>
<dbReference type="AlphaFoldDB" id="A0A7Z1S2U4"/>
<name>A0A7Z1S2U4_9VIBR</name>
<accession>A0A7Z1S2U4</accession>
<evidence type="ECO:0000313" key="1">
    <source>
        <dbReference type="EMBL" id="PMP29957.1"/>
    </source>
</evidence>
<sequence>MAANVVIDSFHCRLLLFRASFYLFQIKDNLARKPATHSIKAFLEIINIEEFALCLELTESKRIK</sequence>
<reference evidence="1" key="1">
    <citation type="submission" date="2016-07" db="EMBL/GenBank/DDBJ databases">
        <authorList>
            <person name="Kauffman K."/>
            <person name="Arevalo P."/>
            <person name="Polz M.F."/>
        </authorList>
    </citation>
    <scope>NUCLEOTIDE SEQUENCE</scope>
    <source>
        <strain evidence="1">10N.222.46.E12</strain>
    </source>
</reference>
<reference evidence="1" key="2">
    <citation type="journal article" date="2018" name="Nature">
        <title>A major lineage of non-tailed dsDNA viruses as unrecognized killers of marine bacteria.</title>
        <authorList>
            <person name="Kauffman K.M."/>
            <person name="Hussain F.A."/>
            <person name="Yang J."/>
            <person name="Arevalo P."/>
            <person name="Brown J.M."/>
            <person name="Chang W.K."/>
            <person name="VanInsberghe D."/>
            <person name="Elsherbini J."/>
            <person name="Sharma R.S."/>
            <person name="Cutler M.B."/>
            <person name="Kelly L."/>
            <person name="Polz M.F."/>
        </authorList>
    </citation>
    <scope>NUCLEOTIDE SEQUENCE</scope>
    <source>
        <strain evidence="1">10N.222.46.E12</strain>
    </source>
</reference>